<dbReference type="RefSeq" id="WP_070042556.1">
    <property type="nucleotide sequence ID" value="NZ_CABMJZ010000118.1"/>
</dbReference>
<evidence type="ECO:0000313" key="2">
    <source>
        <dbReference type="EMBL" id="TLD01022.1"/>
    </source>
</evidence>
<dbReference type="AlphaFoldDB" id="A0A4U8Q7V7"/>
<organism evidence="2 3">
    <name type="scientific">Robinsoniella peoriensis</name>
    <dbReference type="NCBI Taxonomy" id="180332"/>
    <lineage>
        <taxon>Bacteria</taxon>
        <taxon>Bacillati</taxon>
        <taxon>Bacillota</taxon>
        <taxon>Clostridia</taxon>
        <taxon>Lachnospirales</taxon>
        <taxon>Lachnospiraceae</taxon>
        <taxon>Robinsoniella</taxon>
    </lineage>
</organism>
<accession>A0A4U8Q7V7</accession>
<feature type="chain" id="PRO_5020921420" description="WxL domain-containing protein" evidence="1">
    <location>
        <begin position="26"/>
        <end position="167"/>
    </location>
</feature>
<comment type="caution">
    <text evidence="2">The sequence shown here is derived from an EMBL/GenBank/DDBJ whole genome shotgun (WGS) entry which is preliminary data.</text>
</comment>
<proteinExistence type="predicted"/>
<evidence type="ECO:0000313" key="3">
    <source>
        <dbReference type="Proteomes" id="UP000306509"/>
    </source>
</evidence>
<evidence type="ECO:0008006" key="4">
    <source>
        <dbReference type="Google" id="ProtNLM"/>
    </source>
</evidence>
<dbReference type="OrthoDB" id="2068345at2"/>
<dbReference type="EMBL" id="QGQD01000045">
    <property type="protein sequence ID" value="TLD01022.1"/>
    <property type="molecule type" value="Genomic_DNA"/>
</dbReference>
<sequence precursor="true">MMKKRLVAFGLAGVMLMGMSMNVFAADVEVNYTGTETVEQGTKITATVPDRYTIVIPSEISDGVNTVALSAKDVSLAVGHTVDVSLKNGKVEMAIGDSTKEDEKYDLLLKKDSTDVGTKSIINLTTADETPTVNLTLDTAGGKNKKAGSYAGTATFIIKYSDGTPSN</sequence>
<evidence type="ECO:0000256" key="1">
    <source>
        <dbReference type="SAM" id="SignalP"/>
    </source>
</evidence>
<protein>
    <recommendedName>
        <fullName evidence="4">WxL domain-containing protein</fullName>
    </recommendedName>
</protein>
<feature type="signal peptide" evidence="1">
    <location>
        <begin position="1"/>
        <end position="25"/>
    </location>
</feature>
<keyword evidence="1" id="KW-0732">Signal</keyword>
<dbReference type="Proteomes" id="UP000306509">
    <property type="component" value="Unassembled WGS sequence"/>
</dbReference>
<reference evidence="2 3" key="1">
    <citation type="journal article" date="2019" name="Anaerobe">
        <title>Detection of Robinsoniella peoriensis in multiple bone samples of a trauma patient.</title>
        <authorList>
            <person name="Schrottner P."/>
            <person name="Hartwich K."/>
            <person name="Bunk B."/>
            <person name="Schober I."/>
            <person name="Helbig S."/>
            <person name="Rudolph W.W."/>
            <person name="Gunzer F."/>
        </authorList>
    </citation>
    <scope>NUCLEOTIDE SEQUENCE [LARGE SCALE GENOMIC DNA]</scope>
    <source>
        <strain evidence="2 3">DSM 106044</strain>
    </source>
</reference>
<name>A0A4U8Q7V7_9FIRM</name>
<gene>
    <name evidence="2" type="ORF">DSM106044_02224</name>
</gene>
<keyword evidence="3" id="KW-1185">Reference proteome</keyword>